<dbReference type="AlphaFoldDB" id="A0A9J6DQV6"/>
<feature type="compositionally biased region" description="Basic and acidic residues" evidence="1">
    <location>
        <begin position="1"/>
        <end position="15"/>
    </location>
</feature>
<feature type="region of interest" description="Disordered" evidence="1">
    <location>
        <begin position="158"/>
        <end position="177"/>
    </location>
</feature>
<organism evidence="3 4">
    <name type="scientific">Rhipicephalus microplus</name>
    <name type="common">Cattle tick</name>
    <name type="synonym">Boophilus microplus</name>
    <dbReference type="NCBI Taxonomy" id="6941"/>
    <lineage>
        <taxon>Eukaryota</taxon>
        <taxon>Metazoa</taxon>
        <taxon>Ecdysozoa</taxon>
        <taxon>Arthropoda</taxon>
        <taxon>Chelicerata</taxon>
        <taxon>Arachnida</taxon>
        <taxon>Acari</taxon>
        <taxon>Parasitiformes</taxon>
        <taxon>Ixodida</taxon>
        <taxon>Ixodoidea</taxon>
        <taxon>Ixodidae</taxon>
        <taxon>Rhipicephalinae</taxon>
        <taxon>Rhipicephalus</taxon>
        <taxon>Boophilus</taxon>
    </lineage>
</organism>
<keyword evidence="2" id="KW-0812">Transmembrane</keyword>
<evidence type="ECO:0000256" key="1">
    <source>
        <dbReference type="SAM" id="MobiDB-lite"/>
    </source>
</evidence>
<feature type="region of interest" description="Disordered" evidence="1">
    <location>
        <begin position="95"/>
        <end position="144"/>
    </location>
</feature>
<keyword evidence="2" id="KW-1133">Transmembrane helix</keyword>
<feature type="region of interest" description="Disordered" evidence="1">
    <location>
        <begin position="1"/>
        <end position="76"/>
    </location>
</feature>
<gene>
    <name evidence="3" type="ORF">HPB51_022437</name>
</gene>
<accession>A0A9J6DQV6</accession>
<evidence type="ECO:0000313" key="4">
    <source>
        <dbReference type="Proteomes" id="UP000821866"/>
    </source>
</evidence>
<dbReference type="Proteomes" id="UP000821866">
    <property type="component" value="Chromosome 6"/>
</dbReference>
<feature type="compositionally biased region" description="Basic residues" evidence="1">
    <location>
        <begin position="16"/>
        <end position="29"/>
    </location>
</feature>
<feature type="transmembrane region" description="Helical" evidence="2">
    <location>
        <begin position="195"/>
        <end position="219"/>
    </location>
</feature>
<reference evidence="3" key="1">
    <citation type="journal article" date="2020" name="Cell">
        <title>Large-Scale Comparative Analyses of Tick Genomes Elucidate Their Genetic Diversity and Vector Capacities.</title>
        <authorList>
            <consortium name="Tick Genome and Microbiome Consortium (TIGMIC)"/>
            <person name="Jia N."/>
            <person name="Wang J."/>
            <person name="Shi W."/>
            <person name="Du L."/>
            <person name="Sun Y."/>
            <person name="Zhan W."/>
            <person name="Jiang J.F."/>
            <person name="Wang Q."/>
            <person name="Zhang B."/>
            <person name="Ji P."/>
            <person name="Bell-Sakyi L."/>
            <person name="Cui X.M."/>
            <person name="Yuan T.T."/>
            <person name="Jiang B.G."/>
            <person name="Yang W.F."/>
            <person name="Lam T.T."/>
            <person name="Chang Q.C."/>
            <person name="Ding S.J."/>
            <person name="Wang X.J."/>
            <person name="Zhu J.G."/>
            <person name="Ruan X.D."/>
            <person name="Zhao L."/>
            <person name="Wei J.T."/>
            <person name="Ye R.Z."/>
            <person name="Que T.C."/>
            <person name="Du C.H."/>
            <person name="Zhou Y.H."/>
            <person name="Cheng J.X."/>
            <person name="Dai P.F."/>
            <person name="Guo W.B."/>
            <person name="Han X.H."/>
            <person name="Huang E.J."/>
            <person name="Li L.F."/>
            <person name="Wei W."/>
            <person name="Gao Y.C."/>
            <person name="Liu J.Z."/>
            <person name="Shao H.Z."/>
            <person name="Wang X."/>
            <person name="Wang C.C."/>
            <person name="Yang T.C."/>
            <person name="Huo Q.B."/>
            <person name="Li W."/>
            <person name="Chen H.Y."/>
            <person name="Chen S.E."/>
            <person name="Zhou L.G."/>
            <person name="Ni X.B."/>
            <person name="Tian J.H."/>
            <person name="Sheng Y."/>
            <person name="Liu T."/>
            <person name="Pan Y.S."/>
            <person name="Xia L.Y."/>
            <person name="Li J."/>
            <person name="Zhao F."/>
            <person name="Cao W.C."/>
        </authorList>
    </citation>
    <scope>NUCLEOTIDE SEQUENCE</scope>
    <source>
        <strain evidence="3">Rmic-2018</strain>
    </source>
</reference>
<protein>
    <submittedName>
        <fullName evidence="3">Uncharacterized protein</fullName>
    </submittedName>
</protein>
<dbReference type="EMBL" id="JABSTU010000008">
    <property type="protein sequence ID" value="KAH8024318.1"/>
    <property type="molecule type" value="Genomic_DNA"/>
</dbReference>
<feature type="compositionally biased region" description="Polar residues" evidence="1">
    <location>
        <begin position="110"/>
        <end position="127"/>
    </location>
</feature>
<name>A0A9J6DQV6_RHIMP</name>
<evidence type="ECO:0000256" key="2">
    <source>
        <dbReference type="SAM" id="Phobius"/>
    </source>
</evidence>
<reference evidence="3" key="2">
    <citation type="submission" date="2021-09" db="EMBL/GenBank/DDBJ databases">
        <authorList>
            <person name="Jia N."/>
            <person name="Wang J."/>
            <person name="Shi W."/>
            <person name="Du L."/>
            <person name="Sun Y."/>
            <person name="Zhan W."/>
            <person name="Jiang J."/>
            <person name="Wang Q."/>
            <person name="Zhang B."/>
            <person name="Ji P."/>
            <person name="Sakyi L.B."/>
            <person name="Cui X."/>
            <person name="Yuan T."/>
            <person name="Jiang B."/>
            <person name="Yang W."/>
            <person name="Lam T.T.-Y."/>
            <person name="Chang Q."/>
            <person name="Ding S."/>
            <person name="Wang X."/>
            <person name="Zhu J."/>
            <person name="Ruan X."/>
            <person name="Zhao L."/>
            <person name="Wei J."/>
            <person name="Que T."/>
            <person name="Du C."/>
            <person name="Cheng J."/>
            <person name="Dai P."/>
            <person name="Han X."/>
            <person name="Huang E."/>
            <person name="Gao Y."/>
            <person name="Liu J."/>
            <person name="Shao H."/>
            <person name="Ye R."/>
            <person name="Li L."/>
            <person name="Wei W."/>
            <person name="Wang X."/>
            <person name="Wang C."/>
            <person name="Huo Q."/>
            <person name="Li W."/>
            <person name="Guo W."/>
            <person name="Chen H."/>
            <person name="Chen S."/>
            <person name="Zhou L."/>
            <person name="Zhou L."/>
            <person name="Ni X."/>
            <person name="Tian J."/>
            <person name="Zhou Y."/>
            <person name="Sheng Y."/>
            <person name="Liu T."/>
            <person name="Pan Y."/>
            <person name="Xia L."/>
            <person name="Li J."/>
            <person name="Zhao F."/>
            <person name="Cao W."/>
        </authorList>
    </citation>
    <scope>NUCLEOTIDE SEQUENCE</scope>
    <source>
        <strain evidence="3">Rmic-2018</strain>
        <tissue evidence="3">Larvae</tissue>
    </source>
</reference>
<keyword evidence="2" id="KW-0472">Membrane</keyword>
<proteinExistence type="predicted"/>
<evidence type="ECO:0000313" key="3">
    <source>
        <dbReference type="EMBL" id="KAH8024318.1"/>
    </source>
</evidence>
<keyword evidence="4" id="KW-1185">Reference proteome</keyword>
<comment type="caution">
    <text evidence="3">The sequence shown here is derived from an EMBL/GenBank/DDBJ whole genome shotgun (WGS) entry which is preliminary data.</text>
</comment>
<sequence length="258" mass="27796">MAQTPSDKKGQDASRKSKKKRHRNSRVKSRKDEPLPDAQTQRGNNAGVLPKGKERAKVGRARNPPNAEDISNSDNAAKLTELRPSLLELREAFKKTAPKHQIDSAIKTASRASTMASALSQTTSAGPSTPGRRSEATTPRKSCDLTPDWRLTVATGHQDTSGFQLPPSGHVSVSKENPGGRTLLRTLRNIISGQPLAYCVVALVVVALAVLAVILNAILNRVHAKKREVSPSFTAITNPPQHVKGVVGHRERTAQTVP</sequence>